<organism evidence="1 2">
    <name type="scientific">Gigaspora margarita</name>
    <dbReference type="NCBI Taxonomy" id="4874"/>
    <lineage>
        <taxon>Eukaryota</taxon>
        <taxon>Fungi</taxon>
        <taxon>Fungi incertae sedis</taxon>
        <taxon>Mucoromycota</taxon>
        <taxon>Glomeromycotina</taxon>
        <taxon>Glomeromycetes</taxon>
        <taxon>Diversisporales</taxon>
        <taxon>Gigasporaceae</taxon>
        <taxon>Gigaspora</taxon>
    </lineage>
</organism>
<reference evidence="1 2" key="1">
    <citation type="journal article" date="2019" name="Environ. Microbiol.">
        <title>At the nexus of three kingdoms: the genome of the mycorrhizal fungus Gigaspora margarita provides insights into plant, endobacterial and fungal interactions.</title>
        <authorList>
            <person name="Venice F."/>
            <person name="Ghignone S."/>
            <person name="Salvioli di Fossalunga A."/>
            <person name="Amselem J."/>
            <person name="Novero M."/>
            <person name="Xianan X."/>
            <person name="Sedzielewska Toro K."/>
            <person name="Morin E."/>
            <person name="Lipzen A."/>
            <person name="Grigoriev I.V."/>
            <person name="Henrissat B."/>
            <person name="Martin F.M."/>
            <person name="Bonfante P."/>
        </authorList>
    </citation>
    <scope>NUCLEOTIDE SEQUENCE [LARGE SCALE GENOMIC DNA]</scope>
    <source>
        <strain evidence="1 2">BEG34</strain>
    </source>
</reference>
<evidence type="ECO:0000313" key="1">
    <source>
        <dbReference type="EMBL" id="KAF0547701.1"/>
    </source>
</evidence>
<sequence length="90" mass="10960">MLFLSEKKYEKLKKLKLMIQIIILASSKKETLKERWLKNQTFEALNKKFYEEIWRLKCETVAEFENRNSIKEKKSKRSFEASNKEEVKKI</sequence>
<name>A0A8H4AZF6_GIGMA</name>
<dbReference type="AlphaFoldDB" id="A0A8H4AZF6"/>
<keyword evidence="2" id="KW-1185">Reference proteome</keyword>
<proteinExistence type="predicted"/>
<protein>
    <submittedName>
        <fullName evidence="1">Uncharacterized protein</fullName>
    </submittedName>
</protein>
<dbReference type="Proteomes" id="UP000439903">
    <property type="component" value="Unassembled WGS sequence"/>
</dbReference>
<gene>
    <name evidence="1" type="ORF">F8M41_000472</name>
</gene>
<evidence type="ECO:0000313" key="2">
    <source>
        <dbReference type="Proteomes" id="UP000439903"/>
    </source>
</evidence>
<comment type="caution">
    <text evidence="1">The sequence shown here is derived from an EMBL/GenBank/DDBJ whole genome shotgun (WGS) entry which is preliminary data.</text>
</comment>
<dbReference type="EMBL" id="WTPW01000104">
    <property type="protein sequence ID" value="KAF0547701.1"/>
    <property type="molecule type" value="Genomic_DNA"/>
</dbReference>
<accession>A0A8H4AZF6</accession>